<accession>A0AAV5RZ69</accession>
<keyword evidence="2" id="KW-1185">Reference proteome</keyword>
<dbReference type="Proteomes" id="UP001377567">
    <property type="component" value="Unassembled WGS sequence"/>
</dbReference>
<dbReference type="EMBL" id="BTGD01000010">
    <property type="protein sequence ID" value="GMM56920.1"/>
    <property type="molecule type" value="Genomic_DNA"/>
</dbReference>
<comment type="caution">
    <text evidence="1">The sequence shown here is derived from an EMBL/GenBank/DDBJ whole genome shotgun (WGS) entry which is preliminary data.</text>
</comment>
<sequence>MHEPPTPHVSGARWILVLYLRVKYFFHSQRLRRRWQLHRLKRRAARTPGSSSSSFTPLSGTRVEDMINLPTELDSPSARYKPLLIASFNNGCDRTPTLQYLAKNKGPLSKFRGGKHRLCQLDPTNFKAQGKCTNLEHQHDHVLPCAAAVHSLRETAGKHADIKVVFHDRNTIRVTNLRSQTERPSQLKFDSANIVDLKQFASLRIT</sequence>
<gene>
    <name evidence="1" type="ORF">DAKH74_035360</name>
</gene>
<name>A0AAV5RZ69_MAUHU</name>
<proteinExistence type="predicted"/>
<evidence type="ECO:0000313" key="1">
    <source>
        <dbReference type="EMBL" id="GMM56920.1"/>
    </source>
</evidence>
<evidence type="ECO:0000313" key="2">
    <source>
        <dbReference type="Proteomes" id="UP001377567"/>
    </source>
</evidence>
<reference evidence="1 2" key="1">
    <citation type="journal article" date="2023" name="Elife">
        <title>Identification of key yeast species and microbe-microbe interactions impacting larval growth of Drosophila in the wild.</title>
        <authorList>
            <person name="Mure A."/>
            <person name="Sugiura Y."/>
            <person name="Maeda R."/>
            <person name="Honda K."/>
            <person name="Sakurai N."/>
            <person name="Takahashi Y."/>
            <person name="Watada M."/>
            <person name="Katoh T."/>
            <person name="Gotoh A."/>
            <person name="Gotoh Y."/>
            <person name="Taniguchi I."/>
            <person name="Nakamura K."/>
            <person name="Hayashi T."/>
            <person name="Katayama T."/>
            <person name="Uemura T."/>
            <person name="Hattori Y."/>
        </authorList>
    </citation>
    <scope>NUCLEOTIDE SEQUENCE [LARGE SCALE GENOMIC DNA]</scope>
    <source>
        <strain evidence="1 2">KH-74</strain>
    </source>
</reference>
<dbReference type="AlphaFoldDB" id="A0AAV5RZ69"/>
<protein>
    <submittedName>
        <fullName evidence="1">Osw1 protein</fullName>
    </submittedName>
</protein>
<organism evidence="1 2">
    <name type="scientific">Maudiozyma humilis</name>
    <name type="common">Sour dough yeast</name>
    <name type="synonym">Kazachstania humilis</name>
    <dbReference type="NCBI Taxonomy" id="51915"/>
    <lineage>
        <taxon>Eukaryota</taxon>
        <taxon>Fungi</taxon>
        <taxon>Dikarya</taxon>
        <taxon>Ascomycota</taxon>
        <taxon>Saccharomycotina</taxon>
        <taxon>Saccharomycetes</taxon>
        <taxon>Saccharomycetales</taxon>
        <taxon>Saccharomycetaceae</taxon>
        <taxon>Maudiozyma</taxon>
    </lineage>
</organism>